<accession>A0A9N9E6K5</accession>
<dbReference type="InterPro" id="IPR036028">
    <property type="entry name" value="SH3-like_dom_sf"/>
</dbReference>
<feature type="non-terminal residue" evidence="2">
    <location>
        <position position="1"/>
    </location>
</feature>
<dbReference type="SUPFAM" id="SSF50044">
    <property type="entry name" value="SH3-domain"/>
    <property type="match status" value="1"/>
</dbReference>
<evidence type="ECO:0000313" key="2">
    <source>
        <dbReference type="EMBL" id="CAG8665636.1"/>
    </source>
</evidence>
<protein>
    <submittedName>
        <fullName evidence="2">9308_t:CDS:1</fullName>
    </submittedName>
</protein>
<dbReference type="EMBL" id="CAJVPI010004173">
    <property type="protein sequence ID" value="CAG8665636.1"/>
    <property type="molecule type" value="Genomic_DNA"/>
</dbReference>
<proteinExistence type="predicted"/>
<comment type="caution">
    <text evidence="2">The sequence shown here is derived from an EMBL/GenBank/DDBJ whole genome shotgun (WGS) entry which is preliminary data.</text>
</comment>
<keyword evidence="3" id="KW-1185">Reference proteome</keyword>
<organism evidence="2 3">
    <name type="scientific">Paraglomus brasilianum</name>
    <dbReference type="NCBI Taxonomy" id="144538"/>
    <lineage>
        <taxon>Eukaryota</taxon>
        <taxon>Fungi</taxon>
        <taxon>Fungi incertae sedis</taxon>
        <taxon>Mucoromycota</taxon>
        <taxon>Glomeromycotina</taxon>
        <taxon>Glomeromycetes</taxon>
        <taxon>Paraglomerales</taxon>
        <taxon>Paraglomeraceae</taxon>
        <taxon>Paraglomus</taxon>
    </lineage>
</organism>
<evidence type="ECO:0000259" key="1">
    <source>
        <dbReference type="Pfam" id="PF09820"/>
    </source>
</evidence>
<name>A0A9N9E6K5_9GLOM</name>
<dbReference type="PANTHER" id="PTHR34825">
    <property type="entry name" value="CONSERVED PROTEIN, WITH A WEAK D-GALACTARATE DEHYDRATASE/ALTRONATE HYDROLASE DOMAIN"/>
    <property type="match status" value="1"/>
</dbReference>
<gene>
    <name evidence="2" type="ORF">PBRASI_LOCUS11029</name>
</gene>
<dbReference type="OrthoDB" id="5380555at2759"/>
<dbReference type="AlphaFoldDB" id="A0A9N9E6K5"/>
<evidence type="ECO:0000313" key="3">
    <source>
        <dbReference type="Proteomes" id="UP000789739"/>
    </source>
</evidence>
<reference evidence="2" key="1">
    <citation type="submission" date="2021-06" db="EMBL/GenBank/DDBJ databases">
        <authorList>
            <person name="Kallberg Y."/>
            <person name="Tangrot J."/>
            <person name="Rosling A."/>
        </authorList>
    </citation>
    <scope>NUCLEOTIDE SEQUENCE</scope>
    <source>
        <strain evidence="2">BR232B</strain>
    </source>
</reference>
<dbReference type="InterPro" id="IPR018631">
    <property type="entry name" value="AAA-ATPase-like_dom"/>
</dbReference>
<dbReference type="PANTHER" id="PTHR34825:SF1">
    <property type="entry name" value="AAA-ATPASE-LIKE DOMAIN-CONTAINING PROTEIN"/>
    <property type="match status" value="1"/>
</dbReference>
<dbReference type="Proteomes" id="UP000789739">
    <property type="component" value="Unassembled WGS sequence"/>
</dbReference>
<dbReference type="Pfam" id="PF09820">
    <property type="entry name" value="AAA-ATPase_like"/>
    <property type="match status" value="1"/>
</dbReference>
<feature type="domain" description="AAA-ATPase-like" evidence="1">
    <location>
        <begin position="119"/>
        <end position="214"/>
    </location>
</feature>
<feature type="non-terminal residue" evidence="2">
    <location>
        <position position="235"/>
    </location>
</feature>
<sequence>KFGGQSLQRLKTVSAFAPPKIQSNKNPSRVFLALESHSARADGHLSFNVGQRIEIADYSDDHDLLIGKLDNNVGGLIARDTLENCLHPEGSTENISNDLNTSTLVFNGRFRAFPTNDKSDFLKLRSQSGLAYFDRTGYISVLSSYGADVLLFLRPRRFGKSLALSMLTCFHGVEHKNNYDILFKGLAIDNDVQAGTVKPNQYLVLLLDFSGINRDPDPGIAKAGLFDMINGAIER</sequence>